<dbReference type="CTD" id="36335798"/>
<evidence type="ECO:0000256" key="7">
    <source>
        <dbReference type="ARBA" id="ARBA00023303"/>
    </source>
</evidence>
<dbReference type="Proteomes" id="UP000019149">
    <property type="component" value="Unassembled WGS sequence"/>
</dbReference>
<dbReference type="PANTHER" id="PTHR11003">
    <property type="entry name" value="POTASSIUM CHANNEL, SUBFAMILY K"/>
    <property type="match status" value="1"/>
</dbReference>
<evidence type="ECO:0000259" key="9">
    <source>
        <dbReference type="Pfam" id="PF07885"/>
    </source>
</evidence>
<dbReference type="AlphaFoldDB" id="W6VD07"/>
<organism evidence="10 11">
    <name type="scientific">Echinococcus granulosus</name>
    <name type="common">Hydatid tapeworm</name>
    <dbReference type="NCBI Taxonomy" id="6210"/>
    <lineage>
        <taxon>Eukaryota</taxon>
        <taxon>Metazoa</taxon>
        <taxon>Spiralia</taxon>
        <taxon>Lophotrochozoa</taxon>
        <taxon>Platyhelminthes</taxon>
        <taxon>Cestoda</taxon>
        <taxon>Eucestoda</taxon>
        <taxon>Cyclophyllidea</taxon>
        <taxon>Taeniidae</taxon>
        <taxon>Echinococcus</taxon>
        <taxon>Echinococcus granulosus group</taxon>
    </lineage>
</organism>
<dbReference type="PANTHER" id="PTHR11003:SF334">
    <property type="entry name" value="FI03418P"/>
    <property type="match status" value="1"/>
</dbReference>
<gene>
    <name evidence="10" type="ORF">EGR_00083</name>
</gene>
<dbReference type="EMBL" id="APAU02000001">
    <property type="protein sequence ID" value="EUB64814.1"/>
    <property type="molecule type" value="Genomic_DNA"/>
</dbReference>
<dbReference type="RefSeq" id="XP_024356010.1">
    <property type="nucleotide sequence ID" value="XM_024489332.1"/>
</dbReference>
<dbReference type="Pfam" id="PF07885">
    <property type="entry name" value="Ion_trans_2"/>
    <property type="match status" value="1"/>
</dbReference>
<feature type="transmembrane region" description="Helical" evidence="8">
    <location>
        <begin position="42"/>
        <end position="63"/>
    </location>
</feature>
<dbReference type="SUPFAM" id="SSF81324">
    <property type="entry name" value="Voltage-gated potassium channels"/>
    <property type="match status" value="1"/>
</dbReference>
<dbReference type="Gene3D" id="1.10.287.70">
    <property type="match status" value="1"/>
</dbReference>
<dbReference type="KEGG" id="egl:EGR_00083"/>
<proteinExistence type="predicted"/>
<evidence type="ECO:0000313" key="10">
    <source>
        <dbReference type="EMBL" id="EUB64814.1"/>
    </source>
</evidence>
<evidence type="ECO:0000256" key="6">
    <source>
        <dbReference type="ARBA" id="ARBA00023136"/>
    </source>
</evidence>
<dbReference type="GO" id="GO:0005886">
    <property type="term" value="C:plasma membrane"/>
    <property type="evidence" value="ECO:0007669"/>
    <property type="project" value="TreeGrafter"/>
</dbReference>
<dbReference type="InterPro" id="IPR003280">
    <property type="entry name" value="2pore_dom_K_chnl"/>
</dbReference>
<keyword evidence="11" id="KW-1185">Reference proteome</keyword>
<dbReference type="InterPro" id="IPR013099">
    <property type="entry name" value="K_chnl_dom"/>
</dbReference>
<keyword evidence="4 8" id="KW-1133">Transmembrane helix</keyword>
<keyword evidence="6 8" id="KW-0472">Membrane</keyword>
<dbReference type="OrthoDB" id="297496at2759"/>
<evidence type="ECO:0000256" key="8">
    <source>
        <dbReference type="SAM" id="Phobius"/>
    </source>
</evidence>
<dbReference type="GeneID" id="36335798"/>
<dbReference type="GO" id="GO:0015271">
    <property type="term" value="F:outward rectifier potassium channel activity"/>
    <property type="evidence" value="ECO:0007669"/>
    <property type="project" value="TreeGrafter"/>
</dbReference>
<evidence type="ECO:0000256" key="1">
    <source>
        <dbReference type="ARBA" id="ARBA00004141"/>
    </source>
</evidence>
<accession>W6VD07</accession>
<sequence length="113" mass="12486">MNISTSNSGINNGPSHNGVKRKLIIHNVPKPSSDDKTVNVPISLTLCMMFIYILIGATVFCMWENPDYIKWSYFCFVTLSTIGFGDIVPERLVLCGLHCSQEVPSIGSIFDVS</sequence>
<dbReference type="STRING" id="6210.W6VD07"/>
<evidence type="ECO:0000256" key="5">
    <source>
        <dbReference type="ARBA" id="ARBA00023065"/>
    </source>
</evidence>
<evidence type="ECO:0000256" key="2">
    <source>
        <dbReference type="ARBA" id="ARBA00022448"/>
    </source>
</evidence>
<keyword evidence="2" id="KW-0813">Transport</keyword>
<dbReference type="GO" id="GO:0022841">
    <property type="term" value="F:potassium ion leak channel activity"/>
    <property type="evidence" value="ECO:0007669"/>
    <property type="project" value="TreeGrafter"/>
</dbReference>
<keyword evidence="7 10" id="KW-0407">Ion channel</keyword>
<keyword evidence="5" id="KW-0406">Ion transport</keyword>
<comment type="caution">
    <text evidence="10">The sequence shown here is derived from an EMBL/GenBank/DDBJ whole genome shotgun (WGS) entry which is preliminary data.</text>
</comment>
<name>W6VD07_ECHGR</name>
<feature type="domain" description="Potassium channel" evidence="9">
    <location>
        <begin position="48"/>
        <end position="91"/>
    </location>
</feature>
<comment type="subcellular location">
    <subcellularLocation>
        <location evidence="1">Membrane</location>
        <topology evidence="1">Multi-pass membrane protein</topology>
    </subcellularLocation>
</comment>
<protein>
    <submittedName>
        <fullName evidence="10">Potassium channel subfamily K member</fullName>
    </submittedName>
</protein>
<dbReference type="GO" id="GO:0030322">
    <property type="term" value="P:stabilization of membrane potential"/>
    <property type="evidence" value="ECO:0007669"/>
    <property type="project" value="TreeGrafter"/>
</dbReference>
<evidence type="ECO:0000256" key="3">
    <source>
        <dbReference type="ARBA" id="ARBA00022692"/>
    </source>
</evidence>
<evidence type="ECO:0000313" key="11">
    <source>
        <dbReference type="Proteomes" id="UP000019149"/>
    </source>
</evidence>
<reference evidence="10 11" key="1">
    <citation type="journal article" date="2013" name="Nat. Genet.">
        <title>The genome of the hydatid tapeworm Echinococcus granulosus.</title>
        <authorList>
            <person name="Zheng H."/>
            <person name="Zhang W."/>
            <person name="Zhang L."/>
            <person name="Zhang Z."/>
            <person name="Li J."/>
            <person name="Lu G."/>
            <person name="Zhu Y."/>
            <person name="Wang Y."/>
            <person name="Huang Y."/>
            <person name="Liu J."/>
            <person name="Kang H."/>
            <person name="Chen J."/>
            <person name="Wang L."/>
            <person name="Chen A."/>
            <person name="Yu S."/>
            <person name="Gao Z."/>
            <person name="Jin L."/>
            <person name="Gu W."/>
            <person name="Wang Z."/>
            <person name="Zhao L."/>
            <person name="Shi B."/>
            <person name="Wen H."/>
            <person name="Lin R."/>
            <person name="Jones M.K."/>
            <person name="Brejova B."/>
            <person name="Vinar T."/>
            <person name="Zhao G."/>
            <person name="McManus D.P."/>
            <person name="Chen Z."/>
            <person name="Zhou Y."/>
            <person name="Wang S."/>
        </authorList>
    </citation>
    <scope>NUCLEOTIDE SEQUENCE [LARGE SCALE GENOMIC DNA]</scope>
</reference>
<keyword evidence="3 8" id="KW-0812">Transmembrane</keyword>
<evidence type="ECO:0000256" key="4">
    <source>
        <dbReference type="ARBA" id="ARBA00022989"/>
    </source>
</evidence>